<sequence>MKLGQSSGLPEKEEAVCWTTLPFMAFIETAILCYKIRDSRLQLGVRVYFSKSKSIEDFSFIVAKLLDDTSQLHDWGSLCVDPNSFKMKVIDLGTLSIPVNSSLLEIQCKVFDVAHTYIRLRYEHF</sequence>
<evidence type="ECO:0000313" key="1">
    <source>
        <dbReference type="EMBL" id="CAG7717799.1"/>
    </source>
</evidence>
<dbReference type="EMBL" id="CAJVCH010048740">
    <property type="protein sequence ID" value="CAG7717799.1"/>
    <property type="molecule type" value="Genomic_DNA"/>
</dbReference>
<keyword evidence="2" id="KW-1185">Reference proteome</keyword>
<accession>A0A8J2NX91</accession>
<dbReference type="AlphaFoldDB" id="A0A8J2NX91"/>
<protein>
    <submittedName>
        <fullName evidence="1">Uncharacterized protein</fullName>
    </submittedName>
</protein>
<reference evidence="1" key="1">
    <citation type="submission" date="2021-06" db="EMBL/GenBank/DDBJ databases">
        <authorList>
            <person name="Hodson N. C."/>
            <person name="Mongue J. A."/>
            <person name="Jaron S. K."/>
        </authorList>
    </citation>
    <scope>NUCLEOTIDE SEQUENCE</scope>
</reference>
<name>A0A8J2NX91_9HEXA</name>
<gene>
    <name evidence="1" type="ORF">AFUS01_LOCUS7237</name>
</gene>
<proteinExistence type="predicted"/>
<dbReference type="Proteomes" id="UP000708208">
    <property type="component" value="Unassembled WGS sequence"/>
</dbReference>
<evidence type="ECO:0000313" key="2">
    <source>
        <dbReference type="Proteomes" id="UP000708208"/>
    </source>
</evidence>
<comment type="caution">
    <text evidence="1">The sequence shown here is derived from an EMBL/GenBank/DDBJ whole genome shotgun (WGS) entry which is preliminary data.</text>
</comment>
<organism evidence="1 2">
    <name type="scientific">Allacma fusca</name>
    <dbReference type="NCBI Taxonomy" id="39272"/>
    <lineage>
        <taxon>Eukaryota</taxon>
        <taxon>Metazoa</taxon>
        <taxon>Ecdysozoa</taxon>
        <taxon>Arthropoda</taxon>
        <taxon>Hexapoda</taxon>
        <taxon>Collembola</taxon>
        <taxon>Symphypleona</taxon>
        <taxon>Sminthuridae</taxon>
        <taxon>Allacma</taxon>
    </lineage>
</organism>